<feature type="transmembrane region" description="Helical" evidence="6">
    <location>
        <begin position="167"/>
        <end position="191"/>
    </location>
</feature>
<accession>A0A814RHR8</accession>
<gene>
    <name evidence="8" type="ORF">SEV965_LOCUS17562</name>
</gene>
<feature type="transmembrane region" description="Helical" evidence="6">
    <location>
        <begin position="110"/>
        <end position="131"/>
    </location>
</feature>
<dbReference type="PANTHER" id="PTHR30509">
    <property type="entry name" value="P-HYDROXYBENZOIC ACID EFFLUX PUMP SUBUNIT-RELATED"/>
    <property type="match status" value="1"/>
</dbReference>
<comment type="caution">
    <text evidence="8">The sequence shown here is derived from an EMBL/GenBank/DDBJ whole genome shotgun (WGS) entry which is preliminary data.</text>
</comment>
<evidence type="ECO:0000313" key="9">
    <source>
        <dbReference type="Proteomes" id="UP000663889"/>
    </source>
</evidence>
<evidence type="ECO:0000313" key="8">
    <source>
        <dbReference type="EMBL" id="CAF1133765.1"/>
    </source>
</evidence>
<dbReference type="Proteomes" id="UP000663889">
    <property type="component" value="Unassembled WGS sequence"/>
</dbReference>
<dbReference type="GO" id="GO:0005886">
    <property type="term" value="C:plasma membrane"/>
    <property type="evidence" value="ECO:0007669"/>
    <property type="project" value="UniProtKB-SubCell"/>
</dbReference>
<reference evidence="8" key="1">
    <citation type="submission" date="2021-02" db="EMBL/GenBank/DDBJ databases">
        <authorList>
            <person name="Nowell W R."/>
        </authorList>
    </citation>
    <scope>NUCLEOTIDE SEQUENCE</scope>
</reference>
<dbReference type="AlphaFoldDB" id="A0A814RHR8"/>
<protein>
    <recommendedName>
        <fullName evidence="7">Integral membrane bound transporter domain-containing protein</fullName>
    </recommendedName>
</protein>
<sequence length="874" mass="101640">MSTSTIFRTIRHFYLNYHHSGSTSSWIHSTFMRRLQCALREMICFLIVGFLAYGTQLADHLSLEYLLPIISILCLQETFGLTLYFCYQIALTITPLSIFLFVIQKIGLNYHHYFASELLILLFTSFCISYACPQIQTKKLSLLYNVLYFASNAFRHETQSIFSFELLGIYIMGMSMTLFISFFIFPIFATFDIENRFNYSLSKLQQMNVLIIQAFLSRSKISAHMSHRKASIIENMIHKALSPIQTRLEESRFEPARYLQRIFNRKHRHIIDLTVKEQEDFITSLMFHICSLQLIVKHCSFNDYHNAFIHELESSLSHLSSCQSIVVSSLITSSSVTQDEFTHQLMNLQEAYKSLRAACVAVRLQRVQHVLESATTIQFGDHLSHTFFLFQLGCIVRLLTQIMTNKNFKKPIPKKHEKKILDIKERLKLQWPRVLSAIKSTVIIGVGSIFVLVPYLAKTFENGQWILVTLCVTQGDTVGGAFTTMKMRLMGTLLGSIWAYITYLLVHDNAYLTLVTLSPWIFIFAYLRLLPYWGYTAIVAAFTPILINLGRLPFGDAVPAGNFALIRIQESFVGITIAVILTLLIFPIFAIDLLKDNIQTTLVICRQSILSIHSVYDKLFYHNNSQECCIHLELEEKQIESFINDERSHFHRLISLQRTLVEHASLEPTIWWINNGFSTKFYNILTQQQIDTYRMLHNIDEALIRINEFSKIIEHLQLTAAEGNFLPNFHKEFSDLSKQLIDCFDIWISYFTSSQTKFYQIFRQCIFTRKNLIKIDLKKHEKCLIDLHQAVHRLQNQHQEGLNRRLKYYHDRLIEGESYSTFVPYANSDEADSIFIAYYAMHYSITQFTQTALTLGYTVHAICELETTHLYRSF</sequence>
<evidence type="ECO:0000256" key="5">
    <source>
        <dbReference type="ARBA" id="ARBA00023136"/>
    </source>
</evidence>
<evidence type="ECO:0000256" key="2">
    <source>
        <dbReference type="ARBA" id="ARBA00022475"/>
    </source>
</evidence>
<dbReference type="InterPro" id="IPR049453">
    <property type="entry name" value="Memb_transporter_dom"/>
</dbReference>
<feature type="domain" description="Integral membrane bound transporter" evidence="7">
    <location>
        <begin position="459"/>
        <end position="580"/>
    </location>
</feature>
<dbReference type="PANTHER" id="PTHR30509:SF9">
    <property type="entry name" value="MULTIDRUG RESISTANCE PROTEIN MDTO"/>
    <property type="match status" value="1"/>
</dbReference>
<keyword evidence="3 6" id="KW-0812">Transmembrane</keyword>
<proteinExistence type="predicted"/>
<feature type="transmembrane region" description="Helical" evidence="6">
    <location>
        <begin position="497"/>
        <end position="526"/>
    </location>
</feature>
<evidence type="ECO:0000256" key="6">
    <source>
        <dbReference type="SAM" id="Phobius"/>
    </source>
</evidence>
<evidence type="ECO:0000259" key="7">
    <source>
        <dbReference type="Pfam" id="PF13515"/>
    </source>
</evidence>
<feature type="transmembrane region" description="Helical" evidence="6">
    <location>
        <begin position="571"/>
        <end position="591"/>
    </location>
</feature>
<feature type="transmembrane region" description="Helical" evidence="6">
    <location>
        <begin position="38"/>
        <end position="58"/>
    </location>
</feature>
<feature type="transmembrane region" description="Helical" evidence="6">
    <location>
        <begin position="532"/>
        <end position="550"/>
    </location>
</feature>
<evidence type="ECO:0000256" key="4">
    <source>
        <dbReference type="ARBA" id="ARBA00022989"/>
    </source>
</evidence>
<dbReference type="Pfam" id="PF13515">
    <property type="entry name" value="FUSC_2"/>
    <property type="match status" value="1"/>
</dbReference>
<feature type="transmembrane region" description="Helical" evidence="6">
    <location>
        <begin position="78"/>
        <end position="103"/>
    </location>
</feature>
<keyword evidence="2" id="KW-1003">Cell membrane</keyword>
<comment type="subcellular location">
    <subcellularLocation>
        <location evidence="1">Cell membrane</location>
        <topology evidence="1">Multi-pass membrane protein</topology>
    </subcellularLocation>
</comment>
<organism evidence="8 9">
    <name type="scientific">Rotaria sordida</name>
    <dbReference type="NCBI Taxonomy" id="392033"/>
    <lineage>
        <taxon>Eukaryota</taxon>
        <taxon>Metazoa</taxon>
        <taxon>Spiralia</taxon>
        <taxon>Gnathifera</taxon>
        <taxon>Rotifera</taxon>
        <taxon>Eurotatoria</taxon>
        <taxon>Bdelloidea</taxon>
        <taxon>Philodinida</taxon>
        <taxon>Philodinidae</taxon>
        <taxon>Rotaria</taxon>
    </lineage>
</organism>
<keyword evidence="4 6" id="KW-1133">Transmembrane helix</keyword>
<dbReference type="EMBL" id="CAJNOU010001010">
    <property type="protein sequence ID" value="CAF1133765.1"/>
    <property type="molecule type" value="Genomic_DNA"/>
</dbReference>
<keyword evidence="5 6" id="KW-0472">Membrane</keyword>
<name>A0A814RHR8_9BILA</name>
<evidence type="ECO:0000256" key="3">
    <source>
        <dbReference type="ARBA" id="ARBA00022692"/>
    </source>
</evidence>
<feature type="transmembrane region" description="Helical" evidence="6">
    <location>
        <begin position="434"/>
        <end position="457"/>
    </location>
</feature>
<evidence type="ECO:0000256" key="1">
    <source>
        <dbReference type="ARBA" id="ARBA00004651"/>
    </source>
</evidence>